<evidence type="ECO:0000313" key="2">
    <source>
        <dbReference type="Proteomes" id="UP000286402"/>
    </source>
</evidence>
<dbReference type="InterPro" id="IPR011045">
    <property type="entry name" value="N2O_reductase_N"/>
</dbReference>
<accession>A0A420FJS8</accession>
<dbReference type="SUPFAM" id="SSF50974">
    <property type="entry name" value="Nitrous oxide reductase, N-terminal domain"/>
    <property type="match status" value="1"/>
</dbReference>
<proteinExistence type="predicted"/>
<comment type="caution">
    <text evidence="1">The sequence shown here is derived from an EMBL/GenBank/DDBJ whole genome shotgun (WGS) entry which is preliminary data.</text>
</comment>
<gene>
    <name evidence="1" type="ORF">BCY89_13185</name>
</gene>
<sequence>MNNDNGLIVIGTRVNTPKGRMFYLGAYRDIPQKVDPKDMLLLGRENAIYSYGEHPYIWDGISAMLRKYHVDKRMNISATDSIHFKSLVNSESFGSLAFISEEEAYAFFLADGKIIQFNPSTMRVTASLNVQPLPKGKATEVNTNTYYSFVTDDHTVLLPIGTNPNSFAKFPTNAQVAVFNYKGKTIQYTSDSRMSLGYNNFAVDILNGDLYYRPSKYIARAQDYSPVVDSPPTGGLLKVQKDGNFDTDFFVDLQKVLDAHRIVSVIYIKGKDVLVQYIEKGWRVPEDPGAWFNCPTKVAVVDLHKMTYKDQPLLDKYGTIYPVGEVDGKQYFSNFGAKDGTYHFLEQDDGQIFKTRIETLGGSGIYIARIR</sequence>
<name>A0A420FJS8_9SPHI</name>
<dbReference type="RefSeq" id="WP_120335458.1">
    <property type="nucleotide sequence ID" value="NZ_JBPFRJ010000002.1"/>
</dbReference>
<evidence type="ECO:0008006" key="3">
    <source>
        <dbReference type="Google" id="ProtNLM"/>
    </source>
</evidence>
<keyword evidence="2" id="KW-1185">Reference proteome</keyword>
<protein>
    <recommendedName>
        <fullName evidence="3">WG repeat protein</fullName>
    </recommendedName>
</protein>
<evidence type="ECO:0000313" key="1">
    <source>
        <dbReference type="EMBL" id="RKF33181.1"/>
    </source>
</evidence>
<reference evidence="1 2" key="1">
    <citation type="submission" date="2016-07" db="EMBL/GenBank/DDBJ databases">
        <title>Genome analysis of Sphingobacterium siyangense T12B17.</title>
        <authorList>
            <person name="Xu D."/>
            <person name="Su Y."/>
            <person name="Zheng S."/>
        </authorList>
    </citation>
    <scope>NUCLEOTIDE SEQUENCE [LARGE SCALE GENOMIC DNA]</scope>
    <source>
        <strain evidence="1 2">T12B17</strain>
    </source>
</reference>
<dbReference type="Proteomes" id="UP000286402">
    <property type="component" value="Unassembled WGS sequence"/>
</dbReference>
<dbReference type="EMBL" id="MCAQ01000026">
    <property type="protein sequence ID" value="RKF33181.1"/>
    <property type="molecule type" value="Genomic_DNA"/>
</dbReference>
<organism evidence="1 2">
    <name type="scientific">Sphingobacterium siyangense</name>
    <dbReference type="NCBI Taxonomy" id="459529"/>
    <lineage>
        <taxon>Bacteria</taxon>
        <taxon>Pseudomonadati</taxon>
        <taxon>Bacteroidota</taxon>
        <taxon>Sphingobacteriia</taxon>
        <taxon>Sphingobacteriales</taxon>
        <taxon>Sphingobacteriaceae</taxon>
        <taxon>Sphingobacterium</taxon>
    </lineage>
</organism>
<dbReference type="AlphaFoldDB" id="A0A420FJS8"/>